<dbReference type="InterPro" id="IPR048667">
    <property type="entry name" value="Imm5-like"/>
</dbReference>
<protein>
    <recommendedName>
        <fullName evidence="1">Imm-5-like domain-containing protein</fullName>
    </recommendedName>
</protein>
<dbReference type="RefSeq" id="WP_212658381.1">
    <property type="nucleotide sequence ID" value="NZ_JAGXTP010000001.1"/>
</dbReference>
<feature type="domain" description="Imm-5-like" evidence="1">
    <location>
        <begin position="4"/>
        <end position="125"/>
    </location>
</feature>
<name>A0A942E637_9HYPH</name>
<organism evidence="2 3">
    <name type="scientific">Devosia litorisediminis</name>
    <dbReference type="NCBI Taxonomy" id="2829817"/>
    <lineage>
        <taxon>Bacteria</taxon>
        <taxon>Pseudomonadati</taxon>
        <taxon>Pseudomonadota</taxon>
        <taxon>Alphaproteobacteria</taxon>
        <taxon>Hyphomicrobiales</taxon>
        <taxon>Devosiaceae</taxon>
        <taxon>Devosia</taxon>
    </lineage>
</organism>
<keyword evidence="3" id="KW-1185">Reference proteome</keyword>
<proteinExistence type="predicted"/>
<dbReference type="AlphaFoldDB" id="A0A942E637"/>
<sequence length="128" mass="13373">MQHNTKHHKAIASWAADCAERVLPLFEAAKPGDSRPKAAISAARRWASGKITMAEARKAAVAGHAAARDAGDAVARDAARAAAHSAATAHEPSHARHAANYAIKAVIAAGGDDLAEEKWQDEKAPMPQ</sequence>
<evidence type="ECO:0000313" key="3">
    <source>
        <dbReference type="Proteomes" id="UP000678281"/>
    </source>
</evidence>
<accession>A0A942E637</accession>
<evidence type="ECO:0000259" key="1">
    <source>
        <dbReference type="Pfam" id="PF21805"/>
    </source>
</evidence>
<gene>
    <name evidence="2" type="ORF">KD146_09210</name>
</gene>
<evidence type="ECO:0000313" key="2">
    <source>
        <dbReference type="EMBL" id="MBS3848868.1"/>
    </source>
</evidence>
<dbReference type="Pfam" id="PF21805">
    <property type="entry name" value="Imm5_like"/>
    <property type="match status" value="1"/>
</dbReference>
<dbReference type="Proteomes" id="UP000678281">
    <property type="component" value="Unassembled WGS sequence"/>
</dbReference>
<reference evidence="2" key="1">
    <citation type="submission" date="2021-04" db="EMBL/GenBank/DDBJ databases">
        <title>Devosia litorisediminis sp. nov., isolated from a sand dune.</title>
        <authorList>
            <person name="Park S."/>
            <person name="Yoon J.-H."/>
        </authorList>
    </citation>
    <scope>NUCLEOTIDE SEQUENCE</scope>
    <source>
        <strain evidence="2">BSSL-BM10</strain>
    </source>
</reference>
<dbReference type="EMBL" id="JAGXTP010000001">
    <property type="protein sequence ID" value="MBS3848868.1"/>
    <property type="molecule type" value="Genomic_DNA"/>
</dbReference>
<comment type="caution">
    <text evidence="2">The sequence shown here is derived from an EMBL/GenBank/DDBJ whole genome shotgun (WGS) entry which is preliminary data.</text>
</comment>